<keyword evidence="4" id="KW-0413">Isomerase</keyword>
<dbReference type="OrthoDB" id="202840at2759"/>
<dbReference type="PANTHER" id="PTHR42673">
    <property type="entry name" value="MALEYLACETOACETATE ISOMERASE"/>
    <property type="match status" value="1"/>
</dbReference>
<dbReference type="Gene3D" id="1.20.1050.10">
    <property type="match status" value="1"/>
</dbReference>
<dbReference type="RefSeq" id="XP_011641810.1">
    <property type="nucleotide sequence ID" value="XM_011643508.1"/>
</dbReference>
<dbReference type="GO" id="GO:0004364">
    <property type="term" value="F:glutathione transferase activity"/>
    <property type="evidence" value="ECO:0007669"/>
    <property type="project" value="TreeGrafter"/>
</dbReference>
<dbReference type="AlphaFoldDB" id="A0A6I9XAP1"/>
<name>A0A6I9XAP1_9HYME</name>
<feature type="region of interest" description="Disordered" evidence="1">
    <location>
        <begin position="92"/>
        <end position="117"/>
    </location>
</feature>
<dbReference type="PANTHER" id="PTHR42673:SF4">
    <property type="entry name" value="MALEYLACETOACETATE ISOMERASE"/>
    <property type="match status" value="1"/>
</dbReference>
<dbReference type="GO" id="GO:0005739">
    <property type="term" value="C:mitochondrion"/>
    <property type="evidence" value="ECO:0007669"/>
    <property type="project" value="TreeGrafter"/>
</dbReference>
<dbReference type="GO" id="GO:0006559">
    <property type="term" value="P:L-phenylalanine catabolic process"/>
    <property type="evidence" value="ECO:0007669"/>
    <property type="project" value="TreeGrafter"/>
</dbReference>
<keyword evidence="3" id="KW-1185">Reference proteome</keyword>
<evidence type="ECO:0000256" key="1">
    <source>
        <dbReference type="SAM" id="MobiDB-lite"/>
    </source>
</evidence>
<evidence type="ECO:0000313" key="3">
    <source>
        <dbReference type="Proteomes" id="UP000504615"/>
    </source>
</evidence>
<evidence type="ECO:0000313" key="4">
    <source>
        <dbReference type="RefSeq" id="XP_011641810.1"/>
    </source>
</evidence>
<dbReference type="InterPro" id="IPR036282">
    <property type="entry name" value="Glutathione-S-Trfase_C_sf"/>
</dbReference>
<dbReference type="PROSITE" id="PS50405">
    <property type="entry name" value="GST_CTER"/>
    <property type="match status" value="1"/>
</dbReference>
<feature type="region of interest" description="Disordered" evidence="1">
    <location>
        <begin position="1"/>
        <end position="21"/>
    </location>
</feature>
<protein>
    <submittedName>
        <fullName evidence="4">Probable maleylacetoacetate isomerase 2</fullName>
    </submittedName>
</protein>
<dbReference type="Proteomes" id="UP000504615">
    <property type="component" value="Unplaced"/>
</dbReference>
<dbReference type="InterPro" id="IPR010987">
    <property type="entry name" value="Glutathione-S-Trfase_C-like"/>
</dbReference>
<organism evidence="3 4">
    <name type="scientific">Pogonomyrmex barbatus</name>
    <name type="common">red harvester ant</name>
    <dbReference type="NCBI Taxonomy" id="144034"/>
    <lineage>
        <taxon>Eukaryota</taxon>
        <taxon>Metazoa</taxon>
        <taxon>Ecdysozoa</taxon>
        <taxon>Arthropoda</taxon>
        <taxon>Hexapoda</taxon>
        <taxon>Insecta</taxon>
        <taxon>Pterygota</taxon>
        <taxon>Neoptera</taxon>
        <taxon>Endopterygota</taxon>
        <taxon>Hymenoptera</taxon>
        <taxon>Apocrita</taxon>
        <taxon>Aculeata</taxon>
        <taxon>Formicoidea</taxon>
        <taxon>Formicidae</taxon>
        <taxon>Myrmicinae</taxon>
        <taxon>Pogonomyrmex</taxon>
    </lineage>
</organism>
<dbReference type="GO" id="GO:0006749">
    <property type="term" value="P:glutathione metabolic process"/>
    <property type="evidence" value="ECO:0007669"/>
    <property type="project" value="TreeGrafter"/>
</dbReference>
<dbReference type="GeneID" id="105430137"/>
<proteinExistence type="predicted"/>
<reference evidence="4" key="1">
    <citation type="submission" date="2025-08" db="UniProtKB">
        <authorList>
            <consortium name="RefSeq"/>
        </authorList>
    </citation>
    <scope>IDENTIFICATION</scope>
</reference>
<feature type="domain" description="GST C-terminal" evidence="2">
    <location>
        <begin position="1"/>
        <end position="116"/>
    </location>
</feature>
<gene>
    <name evidence="4" type="primary">LOC105430137</name>
</gene>
<dbReference type="KEGG" id="pbar:105430137"/>
<evidence type="ECO:0000259" key="2">
    <source>
        <dbReference type="PROSITE" id="PS50405"/>
    </source>
</evidence>
<dbReference type="SUPFAM" id="SSF47616">
    <property type="entry name" value="GST C-terminal domain-like"/>
    <property type="match status" value="1"/>
</dbReference>
<accession>A0A6I9XAP1</accession>
<sequence>MRSTEAIHRLPVSHSGSGGRVQRCRGKEQLLDRQAVEKLSSSAGKCCVGDEITLADRCLVPQVYNARKFYVDLRPYLTILRVDRHLEHHPAIIATHPNNQPDCSRRSSSKRGKPPSFSFNLSEDCKVVI</sequence>
<dbReference type="GO" id="GO:0016034">
    <property type="term" value="F:maleylacetoacetate isomerase activity"/>
    <property type="evidence" value="ECO:0007669"/>
    <property type="project" value="TreeGrafter"/>
</dbReference>